<comment type="caution">
    <text evidence="3">The sequence shown here is derived from an EMBL/GenBank/DDBJ whole genome shotgun (WGS) entry which is preliminary data.</text>
</comment>
<dbReference type="InterPro" id="IPR055290">
    <property type="entry name" value="At3g26010-like"/>
</dbReference>
<feature type="domain" description="F-box protein At3g26010-like beta-propeller" evidence="2">
    <location>
        <begin position="163"/>
        <end position="408"/>
    </location>
</feature>
<protein>
    <recommendedName>
        <fullName evidence="5">F-box domain-containing protein</fullName>
    </recommendedName>
</protein>
<organism evidence="3 4">
    <name type="scientific">Saponaria officinalis</name>
    <name type="common">Common soapwort</name>
    <name type="synonym">Lychnis saponaria</name>
    <dbReference type="NCBI Taxonomy" id="3572"/>
    <lineage>
        <taxon>Eukaryota</taxon>
        <taxon>Viridiplantae</taxon>
        <taxon>Streptophyta</taxon>
        <taxon>Embryophyta</taxon>
        <taxon>Tracheophyta</taxon>
        <taxon>Spermatophyta</taxon>
        <taxon>Magnoliopsida</taxon>
        <taxon>eudicotyledons</taxon>
        <taxon>Gunneridae</taxon>
        <taxon>Pentapetalae</taxon>
        <taxon>Caryophyllales</taxon>
        <taxon>Caryophyllaceae</taxon>
        <taxon>Caryophylleae</taxon>
        <taxon>Saponaria</taxon>
    </lineage>
</organism>
<dbReference type="AlphaFoldDB" id="A0AAW1KVB2"/>
<evidence type="ECO:0008006" key="5">
    <source>
        <dbReference type="Google" id="ProtNLM"/>
    </source>
</evidence>
<dbReference type="Gene3D" id="1.20.1280.50">
    <property type="match status" value="1"/>
</dbReference>
<dbReference type="PANTHER" id="PTHR35546:SF130">
    <property type="entry name" value="EXPRESSED PROTEIN"/>
    <property type="match status" value="1"/>
</dbReference>
<dbReference type="SUPFAM" id="SSF81383">
    <property type="entry name" value="F-box domain"/>
    <property type="match status" value="1"/>
</dbReference>
<evidence type="ECO:0000313" key="4">
    <source>
        <dbReference type="Proteomes" id="UP001443914"/>
    </source>
</evidence>
<evidence type="ECO:0000259" key="2">
    <source>
        <dbReference type="Pfam" id="PF24750"/>
    </source>
</evidence>
<dbReference type="InterPro" id="IPR036047">
    <property type="entry name" value="F-box-like_dom_sf"/>
</dbReference>
<accession>A0AAW1KVB2</accession>
<dbReference type="InterPro" id="IPR001810">
    <property type="entry name" value="F-box_dom"/>
</dbReference>
<dbReference type="InterPro" id="IPR056592">
    <property type="entry name" value="Beta-prop_At3g26010-like"/>
</dbReference>
<dbReference type="PANTHER" id="PTHR35546">
    <property type="entry name" value="F-BOX PROTEIN INTERACTION DOMAIN PROTEIN-RELATED"/>
    <property type="match status" value="1"/>
</dbReference>
<dbReference type="Pfam" id="PF24750">
    <property type="entry name" value="b-prop_At3g26010-like"/>
    <property type="match status" value="1"/>
</dbReference>
<keyword evidence="4" id="KW-1185">Reference proteome</keyword>
<sequence length="428" mass="49313">MPQSAIKPENDINPSVGDVNYNINDLTDGLLVEILVRVPTCKSAQQCKCVCKRWRSLISTPYFARCFINLHACRVSDPVMLLHQYRYFAYHDIEPDAKVTVISHPVHTKVDAVTDHPVLRTRTSFELDFLPFCQTADILAASEDLLVCYDRWTSFELLRHGRGATFCVCNVLTREWIALPPSPSSYWKSGLVGFITYTADPCSTKVTEHIHNYKLVHISRDKEFSAEVFSSETGEWSKTAVLSCARFTLHEKCITNAVTFRRKLHWIINDESILAFDPFGTDNNFRLIDQPELEEEGQSTETECIGVCNDRLLVSKVVRVDGKHKVIIWDLKDYNKGEWCLMHEVRFNEIRDHQLGFGDVACLLAFDPREKTVLYMRYKDQILKCNVQERILEVISKCSKSWTWHLTNERDTAFSLVHPCWPSPVRLS</sequence>
<feature type="domain" description="F-box" evidence="1">
    <location>
        <begin position="23"/>
        <end position="63"/>
    </location>
</feature>
<gene>
    <name evidence="3" type="ORF">RND81_05G107700</name>
</gene>
<name>A0AAW1KVB2_SAPOF</name>
<dbReference type="Pfam" id="PF00646">
    <property type="entry name" value="F-box"/>
    <property type="match status" value="1"/>
</dbReference>
<dbReference type="EMBL" id="JBDFQZ010000005">
    <property type="protein sequence ID" value="KAK9724910.1"/>
    <property type="molecule type" value="Genomic_DNA"/>
</dbReference>
<dbReference type="Proteomes" id="UP001443914">
    <property type="component" value="Unassembled WGS sequence"/>
</dbReference>
<evidence type="ECO:0000259" key="1">
    <source>
        <dbReference type="Pfam" id="PF00646"/>
    </source>
</evidence>
<evidence type="ECO:0000313" key="3">
    <source>
        <dbReference type="EMBL" id="KAK9724910.1"/>
    </source>
</evidence>
<proteinExistence type="predicted"/>
<reference evidence="3" key="1">
    <citation type="submission" date="2024-03" db="EMBL/GenBank/DDBJ databases">
        <title>WGS assembly of Saponaria officinalis var. Norfolk2.</title>
        <authorList>
            <person name="Jenkins J."/>
            <person name="Shu S."/>
            <person name="Grimwood J."/>
            <person name="Barry K."/>
            <person name="Goodstein D."/>
            <person name="Schmutz J."/>
            <person name="Leebens-Mack J."/>
            <person name="Osbourn A."/>
        </authorList>
    </citation>
    <scope>NUCLEOTIDE SEQUENCE [LARGE SCALE GENOMIC DNA]</scope>
    <source>
        <strain evidence="3">JIC</strain>
    </source>
</reference>